<protein>
    <submittedName>
        <fullName evidence="2">Uncharacterized protein</fullName>
    </submittedName>
</protein>
<keyword evidence="3" id="KW-1185">Reference proteome</keyword>
<accession>A0A5Q0HAP4</accession>
<dbReference type="AlphaFoldDB" id="A0A5Q0HAP4"/>
<evidence type="ECO:0000256" key="1">
    <source>
        <dbReference type="SAM" id="MobiDB-lite"/>
    </source>
</evidence>
<reference evidence="3" key="1">
    <citation type="journal article" date="2021" name="Curr. Microbiol.">
        <title>Complete genome of nocamycin-producing strain Saccharothrix syringae NRRL B-16468 reveals the biosynthetic potential for secondary metabolites.</title>
        <authorList>
            <person name="Mo X."/>
            <person name="Yang S."/>
        </authorList>
    </citation>
    <scope>NUCLEOTIDE SEQUENCE [LARGE SCALE GENOMIC DNA]</scope>
    <source>
        <strain evidence="3">ATCC 51364 / DSM 43886 / JCM 6844 / KCTC 9398 / NBRC 14523 / NRRL B-16468 / INA 2240</strain>
    </source>
</reference>
<organism evidence="2 3">
    <name type="scientific">Saccharothrix syringae</name>
    <name type="common">Nocardiopsis syringae</name>
    <dbReference type="NCBI Taxonomy" id="103733"/>
    <lineage>
        <taxon>Bacteria</taxon>
        <taxon>Bacillati</taxon>
        <taxon>Actinomycetota</taxon>
        <taxon>Actinomycetes</taxon>
        <taxon>Pseudonocardiales</taxon>
        <taxon>Pseudonocardiaceae</taxon>
        <taxon>Saccharothrix</taxon>
    </lineage>
</organism>
<feature type="region of interest" description="Disordered" evidence="1">
    <location>
        <begin position="58"/>
        <end position="87"/>
    </location>
</feature>
<dbReference type="Proteomes" id="UP000325787">
    <property type="component" value="Chromosome"/>
</dbReference>
<dbReference type="EMBL" id="CP034550">
    <property type="protein sequence ID" value="QFZ23015.1"/>
    <property type="molecule type" value="Genomic_DNA"/>
</dbReference>
<dbReference type="RefSeq" id="WP_033432820.1">
    <property type="nucleotide sequence ID" value="NZ_CP034550.1"/>
</dbReference>
<proteinExistence type="predicted"/>
<name>A0A5Q0HAP4_SACSY</name>
<evidence type="ECO:0000313" key="2">
    <source>
        <dbReference type="EMBL" id="QFZ23015.1"/>
    </source>
</evidence>
<sequence>MTQFGRPAHTTSVGFTEARAVADRAEAVQRRQAARTVADHSLDVGDCRELLSMLGLSGRQPDAAAQDATSPHRDAPGAFRSTEGARP</sequence>
<evidence type="ECO:0000313" key="3">
    <source>
        <dbReference type="Proteomes" id="UP000325787"/>
    </source>
</evidence>
<dbReference type="KEGG" id="ssyi:EKG83_41265"/>
<dbReference type="OrthoDB" id="3701258at2"/>
<gene>
    <name evidence="2" type="ORF">EKG83_41265</name>
</gene>